<evidence type="ECO:0000313" key="1">
    <source>
        <dbReference type="EMBL" id="OWL94169.1"/>
    </source>
</evidence>
<accession>A0A246BG17</accession>
<name>A0A246BG17_9DEIO</name>
<sequence>MDRRAGCGAHRRAAGVGDQGLGDRCGRGLGGRQITEIFQDQQGSGAEGGAASFDQLLGGLEDGGPGEFELGHHAGHAVPACVQRFDVVEDALQVLVGRVRRRLLGLHGAQDEGAFAVQADRHDGLWTI</sequence>
<protein>
    <submittedName>
        <fullName evidence="1">Uncharacterized protein</fullName>
    </submittedName>
</protein>
<dbReference type="EMBL" id="NHMK01000027">
    <property type="protein sequence ID" value="OWL94169.1"/>
    <property type="molecule type" value="Genomic_DNA"/>
</dbReference>
<gene>
    <name evidence="1" type="ORF">CBQ26_16865</name>
</gene>
<proteinExistence type="predicted"/>
<keyword evidence="2" id="KW-1185">Reference proteome</keyword>
<organism evidence="1 2">
    <name type="scientific">Deinococcus indicus</name>
    <dbReference type="NCBI Taxonomy" id="223556"/>
    <lineage>
        <taxon>Bacteria</taxon>
        <taxon>Thermotogati</taxon>
        <taxon>Deinococcota</taxon>
        <taxon>Deinococci</taxon>
        <taxon>Deinococcales</taxon>
        <taxon>Deinococcaceae</taxon>
        <taxon>Deinococcus</taxon>
    </lineage>
</organism>
<dbReference type="AlphaFoldDB" id="A0A246BG17"/>
<reference evidence="1 2" key="1">
    <citation type="submission" date="2017-05" db="EMBL/GenBank/DDBJ databases">
        <title>De novo genome assembly of Deniococcus indicus strain DR1.</title>
        <authorList>
            <person name="Chauhan D."/>
            <person name="Yennamalli R.M."/>
            <person name="Priyadarshini R."/>
        </authorList>
    </citation>
    <scope>NUCLEOTIDE SEQUENCE [LARGE SCALE GENOMIC DNA]</scope>
    <source>
        <strain evidence="1 2">DR1</strain>
    </source>
</reference>
<dbReference type="Proteomes" id="UP000197208">
    <property type="component" value="Unassembled WGS sequence"/>
</dbReference>
<evidence type="ECO:0000313" key="2">
    <source>
        <dbReference type="Proteomes" id="UP000197208"/>
    </source>
</evidence>
<comment type="caution">
    <text evidence="1">The sequence shown here is derived from an EMBL/GenBank/DDBJ whole genome shotgun (WGS) entry which is preliminary data.</text>
</comment>